<dbReference type="GO" id="GO:0061504">
    <property type="term" value="P:cyclic threonylcarbamoyladenosine biosynthetic process"/>
    <property type="evidence" value="ECO:0007669"/>
    <property type="project" value="TreeGrafter"/>
</dbReference>
<accession>A0A7M1S1F7</accession>
<dbReference type="InterPro" id="IPR035985">
    <property type="entry name" value="Ubiquitin-activating_enz"/>
</dbReference>
<dbReference type="GO" id="GO:0061503">
    <property type="term" value="F:tRNA threonylcarbamoyladenosine dehydratase"/>
    <property type="evidence" value="ECO:0007669"/>
    <property type="project" value="TreeGrafter"/>
</dbReference>
<organism evidence="2 3">
    <name type="scientific">uncultured phage cr128_1</name>
    <dbReference type="NCBI Taxonomy" id="2772076"/>
    <lineage>
        <taxon>Viruses</taxon>
        <taxon>Duplodnaviria</taxon>
        <taxon>Heunggongvirae</taxon>
        <taxon>Uroviricota</taxon>
        <taxon>Caudoviricetes</taxon>
        <taxon>Crassvirales</taxon>
        <taxon>Steigviridae</taxon>
        <taxon>Asinivirinae</taxon>
        <taxon>Mahlunavirus</taxon>
        <taxon>Mahlunavirus rarus</taxon>
    </lineage>
</organism>
<dbReference type="GO" id="GO:0008641">
    <property type="term" value="F:ubiquitin-like modifier activating enzyme activity"/>
    <property type="evidence" value="ECO:0007669"/>
    <property type="project" value="InterPro"/>
</dbReference>
<keyword evidence="3" id="KW-1185">Reference proteome</keyword>
<evidence type="ECO:0000313" key="3">
    <source>
        <dbReference type="Proteomes" id="UP000594055"/>
    </source>
</evidence>
<dbReference type="Pfam" id="PF00899">
    <property type="entry name" value="ThiF"/>
    <property type="match status" value="1"/>
</dbReference>
<dbReference type="EMBL" id="MT774392">
    <property type="protein sequence ID" value="QOR59669.1"/>
    <property type="molecule type" value="Genomic_DNA"/>
</dbReference>
<evidence type="ECO:0000313" key="2">
    <source>
        <dbReference type="EMBL" id="QOR59669.1"/>
    </source>
</evidence>
<proteinExistence type="predicted"/>
<reference evidence="2 3" key="1">
    <citation type="submission" date="2020-07" db="EMBL/GenBank/DDBJ databases">
        <title>Taxonomic proposal: Crassvirales, a new order of highly abundant and diverse bacterial viruses.</title>
        <authorList>
            <person name="Shkoporov A.N."/>
            <person name="Stockdale S.R."/>
            <person name="Guerin E."/>
            <person name="Ross R.P."/>
            <person name="Hill C."/>
        </authorList>
    </citation>
    <scope>NUCLEOTIDE SEQUENCE [LARGE SCALE GENOMIC DNA]</scope>
</reference>
<dbReference type="InterPro" id="IPR000594">
    <property type="entry name" value="ThiF_NAD_FAD-bd"/>
</dbReference>
<feature type="domain" description="THIF-type NAD/FAD binding fold" evidence="1">
    <location>
        <begin position="100"/>
        <end position="294"/>
    </location>
</feature>
<dbReference type="InterPro" id="IPR045886">
    <property type="entry name" value="ThiF/MoeB/HesA"/>
</dbReference>
<dbReference type="Gene3D" id="3.40.50.720">
    <property type="entry name" value="NAD(P)-binding Rossmann-like Domain"/>
    <property type="match status" value="1"/>
</dbReference>
<sequence length="321" mass="36343">MRKLDGNTGNVSPIHQDVKTLTKLIIKGEIPSIEQITYNGLPTNKVKIGDEIFYLDAEECSMLVDEMVAHCLIEDKIPENSKTLLISEETSRFSSAIWFDKIRQQNVTLAGLGGIGSYVAFLLSRLGINTMTLYDPDTVERVNLSGQLYSENQIGDYKVNAISDMMVKYSDYYGVIAKNKKLDKSSAVDKITICGFDNMKARKEAFENWTNLVDGLIDEEREKCLFIDGRLAAEEFQVFCIKGSDIGSMLNYRSYFLFSDYQADATVCSYKQTTFMANMIGSIIVNLFVNFIANQCDPLIDRDLPFYTEYNAETMYFKTVV</sequence>
<dbReference type="KEGG" id="vg:65130279"/>
<dbReference type="Proteomes" id="UP000594055">
    <property type="component" value="Segment"/>
</dbReference>
<evidence type="ECO:0000259" key="1">
    <source>
        <dbReference type="Pfam" id="PF00899"/>
    </source>
</evidence>
<dbReference type="PANTHER" id="PTHR43267">
    <property type="entry name" value="TRNA THREONYLCARBAMOYLADENOSINE DEHYDRATASE"/>
    <property type="match status" value="1"/>
</dbReference>
<protein>
    <recommendedName>
        <fullName evidence="1">THIF-type NAD/FAD binding fold domain-containing protein</fullName>
    </recommendedName>
</protein>
<dbReference type="PANTHER" id="PTHR43267:SF3">
    <property type="entry name" value="THIF PROTEIN"/>
    <property type="match status" value="1"/>
</dbReference>
<dbReference type="SUPFAM" id="SSF69572">
    <property type="entry name" value="Activating enzymes of the ubiquitin-like proteins"/>
    <property type="match status" value="1"/>
</dbReference>
<dbReference type="GeneID" id="65130279"/>
<dbReference type="RefSeq" id="YP_010111827.1">
    <property type="nucleotide sequence ID" value="NC_055885.1"/>
</dbReference>
<name>A0A7M1S1F7_9CAUD</name>